<dbReference type="EMBL" id="CP051461">
    <property type="protein sequence ID" value="QJC56962.1"/>
    <property type="molecule type" value="Genomic_DNA"/>
</dbReference>
<dbReference type="PIRSF" id="PIRSF006276">
    <property type="entry name" value="UspA"/>
    <property type="match status" value="1"/>
</dbReference>
<accession>A0A6H2HAQ5</accession>
<evidence type="ECO:0000256" key="1">
    <source>
        <dbReference type="ARBA" id="ARBA00008791"/>
    </source>
</evidence>
<dbReference type="PRINTS" id="PR01438">
    <property type="entry name" value="UNVRSLSTRESS"/>
</dbReference>
<reference evidence="4 5" key="1">
    <citation type="submission" date="2020-04" db="EMBL/GenBank/DDBJ databases">
        <title>Complete genome of a Psychrophilic, Marine, Gas Vacuolate Bacterium Polaromonas vacuolata KCTC 22033T.</title>
        <authorList>
            <person name="Hwang K."/>
            <person name="Kim K.M."/>
        </authorList>
    </citation>
    <scope>NUCLEOTIDE SEQUENCE [LARGE SCALE GENOMIC DNA]</scope>
    <source>
        <strain evidence="4 5">KCTC 22033</strain>
    </source>
</reference>
<name>A0A6H2HAQ5_9BURK</name>
<protein>
    <recommendedName>
        <fullName evidence="2">Universal stress protein</fullName>
    </recommendedName>
</protein>
<dbReference type="InterPro" id="IPR006015">
    <property type="entry name" value="Universal_stress_UspA"/>
</dbReference>
<gene>
    <name evidence="4" type="ORF">HC248_02273</name>
</gene>
<evidence type="ECO:0000313" key="4">
    <source>
        <dbReference type="EMBL" id="QJC56962.1"/>
    </source>
</evidence>
<dbReference type="PANTHER" id="PTHR46268:SF6">
    <property type="entry name" value="UNIVERSAL STRESS PROTEIN UP12"/>
    <property type="match status" value="1"/>
</dbReference>
<dbReference type="KEGG" id="pvac:HC248_02273"/>
<keyword evidence="5" id="KW-1185">Reference proteome</keyword>
<dbReference type="CDD" id="cd00293">
    <property type="entry name" value="USP-like"/>
    <property type="match status" value="1"/>
</dbReference>
<keyword evidence="2" id="KW-0963">Cytoplasm</keyword>
<dbReference type="InterPro" id="IPR006016">
    <property type="entry name" value="UspA"/>
</dbReference>
<dbReference type="AlphaFoldDB" id="A0A6H2HAQ5"/>
<dbReference type="GO" id="GO:0005737">
    <property type="term" value="C:cytoplasm"/>
    <property type="evidence" value="ECO:0007669"/>
    <property type="project" value="UniProtKB-SubCell"/>
</dbReference>
<dbReference type="PANTHER" id="PTHR46268">
    <property type="entry name" value="STRESS RESPONSE PROTEIN NHAX"/>
    <property type="match status" value="1"/>
</dbReference>
<comment type="subcellular location">
    <subcellularLocation>
        <location evidence="2">Cytoplasm</location>
    </subcellularLocation>
</comment>
<feature type="domain" description="UspA" evidence="3">
    <location>
        <begin position="1"/>
        <end position="145"/>
    </location>
</feature>
<evidence type="ECO:0000256" key="2">
    <source>
        <dbReference type="PIRNR" id="PIRNR006276"/>
    </source>
</evidence>
<dbReference type="RefSeq" id="WP_168922542.1">
    <property type="nucleotide sequence ID" value="NZ_CP051461.1"/>
</dbReference>
<dbReference type="Pfam" id="PF00582">
    <property type="entry name" value="Usp"/>
    <property type="match status" value="1"/>
</dbReference>
<sequence length="146" mass="15082">MFSHILLPVDGSSASNKSISKALAMAQAFKSEVTLVSVIDAFAFTGMGTEFAYGQAEYLGAATAQAKQDIQAAKKILTDGGVAVVNTKVIEGSAAYDSILETAESCGADLIVMGSHGRKGLEKLVLGSVASQVLSHTHLPVLIVRA</sequence>
<evidence type="ECO:0000313" key="5">
    <source>
        <dbReference type="Proteomes" id="UP000502041"/>
    </source>
</evidence>
<dbReference type="Gene3D" id="3.40.50.620">
    <property type="entry name" value="HUPs"/>
    <property type="match status" value="1"/>
</dbReference>
<proteinExistence type="inferred from homology"/>
<organism evidence="4 5">
    <name type="scientific">Polaromonas vacuolata</name>
    <dbReference type="NCBI Taxonomy" id="37448"/>
    <lineage>
        <taxon>Bacteria</taxon>
        <taxon>Pseudomonadati</taxon>
        <taxon>Pseudomonadota</taxon>
        <taxon>Betaproteobacteria</taxon>
        <taxon>Burkholderiales</taxon>
        <taxon>Comamonadaceae</taxon>
        <taxon>Polaromonas</taxon>
    </lineage>
</organism>
<comment type="similarity">
    <text evidence="1 2">Belongs to the universal stress protein A family.</text>
</comment>
<dbReference type="InterPro" id="IPR014729">
    <property type="entry name" value="Rossmann-like_a/b/a_fold"/>
</dbReference>
<dbReference type="SUPFAM" id="SSF52402">
    <property type="entry name" value="Adenine nucleotide alpha hydrolases-like"/>
    <property type="match status" value="1"/>
</dbReference>
<evidence type="ECO:0000259" key="3">
    <source>
        <dbReference type="Pfam" id="PF00582"/>
    </source>
</evidence>
<dbReference type="Proteomes" id="UP000502041">
    <property type="component" value="Chromosome"/>
</dbReference>